<dbReference type="EMBL" id="JBBNAG010000003">
    <property type="protein sequence ID" value="KAK9149522.1"/>
    <property type="molecule type" value="Genomic_DNA"/>
</dbReference>
<evidence type="ECO:0000313" key="2">
    <source>
        <dbReference type="EMBL" id="KAK9149522.1"/>
    </source>
</evidence>
<gene>
    <name evidence="2" type="ORF">Scep_008279</name>
</gene>
<comment type="caution">
    <text evidence="2">The sequence shown here is derived from an EMBL/GenBank/DDBJ whole genome shotgun (WGS) entry which is preliminary data.</text>
</comment>
<keyword evidence="1" id="KW-1133">Transmembrane helix</keyword>
<keyword evidence="1" id="KW-0812">Transmembrane</keyword>
<accession>A0AAP0KE18</accession>
<protein>
    <submittedName>
        <fullName evidence="2">Uncharacterized protein</fullName>
    </submittedName>
</protein>
<proteinExistence type="predicted"/>
<evidence type="ECO:0000313" key="3">
    <source>
        <dbReference type="Proteomes" id="UP001419268"/>
    </source>
</evidence>
<feature type="transmembrane region" description="Helical" evidence="1">
    <location>
        <begin position="318"/>
        <end position="338"/>
    </location>
</feature>
<keyword evidence="1" id="KW-0472">Membrane</keyword>
<feature type="transmembrane region" description="Helical" evidence="1">
    <location>
        <begin position="143"/>
        <end position="167"/>
    </location>
</feature>
<sequence>MVFTTITYPSDVTVLMKGLHGDALDPPWLPPSSLKPAIIVADFAFDFDGIDLLFFFLVQTTMNLGKTTCCGQHGVRGYQMMRGTTTLREFGNTFYVCDFSSNFHVLCLLPLDYPRLAYFLFHLERVGHFCYMSFAIPTLFHEAFGHVMVVVAYFYVMILVVGTWSWCSQRDPLAQFHKLDLTYSVLCNDNPLVIAPYRKLVCIYVAAHGNEIVLCSMMPKQLMVVQLSTHYLLICFQDELCAMALYFFLDWTSALKLNSIPLAFMIDCVLHSHFISPMPTSQACGFPHIVGVLQSMFVQYAYLLVAYEVVFVISLNNWGLWSTLLAGCSVYLSFFLRVNHLSTFASRQARATVVYVVPEGSSAYIDVVFQVFDDMLLRVFGCLTTLVVLTTMKFWIELARCLALMGTMQFEATFGNTGWLMHLALSCTIASMGASLAFGPLLLLTCKIMRWIWILAWSPAFVFPYIFLFCFMTGITNFV</sequence>
<evidence type="ECO:0000256" key="1">
    <source>
        <dbReference type="SAM" id="Phobius"/>
    </source>
</evidence>
<dbReference type="Proteomes" id="UP001419268">
    <property type="component" value="Unassembled WGS sequence"/>
</dbReference>
<name>A0AAP0KE18_9MAGN</name>
<organism evidence="2 3">
    <name type="scientific">Stephania cephalantha</name>
    <dbReference type="NCBI Taxonomy" id="152367"/>
    <lineage>
        <taxon>Eukaryota</taxon>
        <taxon>Viridiplantae</taxon>
        <taxon>Streptophyta</taxon>
        <taxon>Embryophyta</taxon>
        <taxon>Tracheophyta</taxon>
        <taxon>Spermatophyta</taxon>
        <taxon>Magnoliopsida</taxon>
        <taxon>Ranunculales</taxon>
        <taxon>Menispermaceae</taxon>
        <taxon>Menispermoideae</taxon>
        <taxon>Cissampelideae</taxon>
        <taxon>Stephania</taxon>
    </lineage>
</organism>
<feature type="transmembrane region" description="Helical" evidence="1">
    <location>
        <begin position="286"/>
        <end position="306"/>
    </location>
</feature>
<feature type="transmembrane region" description="Helical" evidence="1">
    <location>
        <begin position="230"/>
        <end position="249"/>
    </location>
</feature>
<keyword evidence="3" id="KW-1185">Reference proteome</keyword>
<feature type="transmembrane region" description="Helical" evidence="1">
    <location>
        <begin position="451"/>
        <end position="475"/>
    </location>
</feature>
<feature type="transmembrane region" description="Helical" evidence="1">
    <location>
        <begin position="419"/>
        <end position="444"/>
    </location>
</feature>
<feature type="transmembrane region" description="Helical" evidence="1">
    <location>
        <begin position="375"/>
        <end position="396"/>
    </location>
</feature>
<dbReference type="AlphaFoldDB" id="A0AAP0KE18"/>
<reference evidence="2 3" key="1">
    <citation type="submission" date="2024-01" db="EMBL/GenBank/DDBJ databases">
        <title>Genome assemblies of Stephania.</title>
        <authorList>
            <person name="Yang L."/>
        </authorList>
    </citation>
    <scope>NUCLEOTIDE SEQUENCE [LARGE SCALE GENOMIC DNA]</scope>
    <source>
        <strain evidence="2">JXDWG</strain>
        <tissue evidence="2">Leaf</tissue>
    </source>
</reference>